<dbReference type="Gene3D" id="2.40.50.40">
    <property type="match status" value="1"/>
</dbReference>
<feature type="compositionally biased region" description="Polar residues" evidence="1">
    <location>
        <begin position="286"/>
        <end position="295"/>
    </location>
</feature>
<name>A0A8H6VUX8_9AGAR</name>
<dbReference type="EMBL" id="JACAZF010000009">
    <property type="protein sequence ID" value="KAF7294842.1"/>
    <property type="molecule type" value="Genomic_DNA"/>
</dbReference>
<feature type="compositionally biased region" description="Acidic residues" evidence="1">
    <location>
        <begin position="200"/>
        <end position="213"/>
    </location>
</feature>
<protein>
    <submittedName>
        <fullName evidence="3">Chromo domain-containing protein</fullName>
    </submittedName>
</protein>
<evidence type="ECO:0000313" key="4">
    <source>
        <dbReference type="Proteomes" id="UP000636479"/>
    </source>
</evidence>
<evidence type="ECO:0000313" key="3">
    <source>
        <dbReference type="EMBL" id="KAF7294842.1"/>
    </source>
</evidence>
<feature type="region of interest" description="Disordered" evidence="1">
    <location>
        <begin position="78"/>
        <end position="237"/>
    </location>
</feature>
<dbReference type="InterPro" id="IPR023780">
    <property type="entry name" value="Chromo_domain"/>
</dbReference>
<proteinExistence type="predicted"/>
<organism evidence="3 4">
    <name type="scientific">Mycena indigotica</name>
    <dbReference type="NCBI Taxonomy" id="2126181"/>
    <lineage>
        <taxon>Eukaryota</taxon>
        <taxon>Fungi</taxon>
        <taxon>Dikarya</taxon>
        <taxon>Basidiomycota</taxon>
        <taxon>Agaricomycotina</taxon>
        <taxon>Agaricomycetes</taxon>
        <taxon>Agaricomycetidae</taxon>
        <taxon>Agaricales</taxon>
        <taxon>Marasmiineae</taxon>
        <taxon>Mycenaceae</taxon>
        <taxon>Mycena</taxon>
    </lineage>
</organism>
<feature type="domain" description="Chromo" evidence="2">
    <location>
        <begin position="5"/>
        <end position="59"/>
    </location>
</feature>
<dbReference type="RefSeq" id="XP_037216205.1">
    <property type="nucleotide sequence ID" value="XM_037366811.1"/>
</dbReference>
<feature type="compositionally biased region" description="Basic and acidic residues" evidence="1">
    <location>
        <begin position="124"/>
        <end position="137"/>
    </location>
</feature>
<feature type="region of interest" description="Disordered" evidence="1">
    <location>
        <begin position="256"/>
        <end position="320"/>
    </location>
</feature>
<dbReference type="SMART" id="SM00298">
    <property type="entry name" value="CHROMO"/>
    <property type="match status" value="1"/>
</dbReference>
<reference evidence="3" key="1">
    <citation type="submission" date="2020-05" db="EMBL/GenBank/DDBJ databases">
        <title>Mycena genomes resolve the evolution of fungal bioluminescence.</title>
        <authorList>
            <person name="Tsai I.J."/>
        </authorList>
    </citation>
    <scope>NUCLEOTIDE SEQUENCE</scope>
    <source>
        <strain evidence="3">171206Taipei</strain>
    </source>
</reference>
<gene>
    <name evidence="3" type="ORF">MIND_01022100</name>
</gene>
<evidence type="ECO:0000259" key="2">
    <source>
        <dbReference type="PROSITE" id="PS50013"/>
    </source>
</evidence>
<evidence type="ECO:0000256" key="1">
    <source>
        <dbReference type="SAM" id="MobiDB-lite"/>
    </source>
</evidence>
<dbReference type="SUPFAM" id="SSF54160">
    <property type="entry name" value="Chromo domain-like"/>
    <property type="match status" value="1"/>
</dbReference>
<dbReference type="CDD" id="cd18968">
    <property type="entry name" value="chromodomain"/>
    <property type="match status" value="1"/>
</dbReference>
<dbReference type="GO" id="GO:0006338">
    <property type="term" value="P:chromatin remodeling"/>
    <property type="evidence" value="ECO:0007669"/>
    <property type="project" value="UniProtKB-ARBA"/>
</dbReference>
<dbReference type="OrthoDB" id="2447764at2759"/>
<feature type="compositionally biased region" description="Polar residues" evidence="1">
    <location>
        <begin position="306"/>
        <end position="316"/>
    </location>
</feature>
<accession>A0A8H6VUX8</accession>
<sequence>MADEFEVEAIHGAKVVRKQKKQFWEYDVKWKGYPVSQNTWEPIGSFVGSEGLVDSFWAKLDLDGRDYQNMTQFTVGEIFTPTPARRGRPKLKGKGESASTSNSARETKANKRRRDSPEIAEPSSSERKPTKRGRVESIEESASAPVARSSGPRTPRGPPKLTQSISTRSTRRKPVRSPSPNDEVPPSPSAASEGERPPIDADDEPTVVEEEDVPMPPVPKTEKKEKAPSHKTRAANPLVKMVDDFATMDNGIAAKRVKAIDKSGPTAGPSNGSQTPRRSERKGRSSAATAPNVPSSILRAEKGNLKTVQRTQQPTDQPEEIDNLHELSGIDPKAADGLDDFEEDVPPPSPEVTLQQNIAAAKNSLFPSSSTVPHPTPPTNWRRSTIFGPLGFGSSMVPSSSCDSKTFSLKLDTNIVLPVTLLNPSESFPSQDGQPITGQFFNPRNAQKLLDTVRTGNSSARAELGSNATPEQAAHFQRFQSRLAEGEMFTMMVGSQFMAFGSSEALVPRLNLPAALLAFSSSIYLSELVIENDVAYVEVIESASKW</sequence>
<dbReference type="AlphaFoldDB" id="A0A8H6VUX8"/>
<dbReference type="InterPro" id="IPR000953">
    <property type="entry name" value="Chromo/chromo_shadow_dom"/>
</dbReference>
<dbReference type="GeneID" id="59349327"/>
<dbReference type="PROSITE" id="PS50013">
    <property type="entry name" value="CHROMO_2"/>
    <property type="match status" value="1"/>
</dbReference>
<comment type="caution">
    <text evidence="3">The sequence shown here is derived from an EMBL/GenBank/DDBJ whole genome shotgun (WGS) entry which is preliminary data.</text>
</comment>
<dbReference type="Pfam" id="PF00385">
    <property type="entry name" value="Chromo"/>
    <property type="match status" value="1"/>
</dbReference>
<keyword evidence="4" id="KW-1185">Reference proteome</keyword>
<dbReference type="Proteomes" id="UP000636479">
    <property type="component" value="Unassembled WGS sequence"/>
</dbReference>
<dbReference type="InterPro" id="IPR016197">
    <property type="entry name" value="Chromo-like_dom_sf"/>
</dbReference>